<protein>
    <recommendedName>
        <fullName evidence="4">ParB/Sulfiredoxin domain-containing protein</fullName>
    </recommendedName>
</protein>
<proteinExistence type="predicted"/>
<evidence type="ECO:0000313" key="3">
    <source>
        <dbReference type="Proteomes" id="UP001244136"/>
    </source>
</evidence>
<feature type="region of interest" description="Disordered" evidence="1">
    <location>
        <begin position="295"/>
        <end position="374"/>
    </location>
</feature>
<feature type="compositionally biased region" description="Low complexity" evidence="1">
    <location>
        <begin position="324"/>
        <end position="335"/>
    </location>
</feature>
<evidence type="ECO:0000313" key="2">
    <source>
        <dbReference type="EMBL" id="WGT48417.1"/>
    </source>
</evidence>
<accession>A0ABY8Q127</accession>
<dbReference type="RefSeq" id="WP_281146047.1">
    <property type="nucleotide sequence ID" value="NZ_CP123967.1"/>
</dbReference>
<evidence type="ECO:0000256" key="1">
    <source>
        <dbReference type="SAM" id="MobiDB-lite"/>
    </source>
</evidence>
<evidence type="ECO:0008006" key="4">
    <source>
        <dbReference type="Google" id="ProtNLM"/>
    </source>
</evidence>
<dbReference type="EMBL" id="CP123967">
    <property type="protein sequence ID" value="WGT48417.1"/>
    <property type="molecule type" value="Genomic_DNA"/>
</dbReference>
<organism evidence="2 3">
    <name type="scientific">Tessaracoccus lacteus</name>
    <dbReference type="NCBI Taxonomy" id="3041766"/>
    <lineage>
        <taxon>Bacteria</taxon>
        <taxon>Bacillati</taxon>
        <taxon>Actinomycetota</taxon>
        <taxon>Actinomycetes</taxon>
        <taxon>Propionibacteriales</taxon>
        <taxon>Propionibacteriaceae</taxon>
        <taxon>Tessaracoccus</taxon>
    </lineage>
</organism>
<keyword evidence="3" id="KW-1185">Reference proteome</keyword>
<reference evidence="2 3" key="1">
    <citation type="journal article" date="2008" name="Int. J. Syst. Evol. Microbiol.">
        <title>Tessaracoccus flavescens sp. nov., isolated from marine sediment.</title>
        <authorList>
            <person name="Lee D.W."/>
            <person name="Lee S.D."/>
        </authorList>
    </citation>
    <scope>NUCLEOTIDE SEQUENCE [LARGE SCALE GENOMIC DNA]</scope>
    <source>
        <strain evidence="2 3">T21</strain>
    </source>
</reference>
<gene>
    <name evidence="2" type="ORF">QH948_06670</name>
</gene>
<feature type="compositionally biased region" description="Gly residues" evidence="1">
    <location>
        <begin position="336"/>
        <end position="361"/>
    </location>
</feature>
<dbReference type="Proteomes" id="UP001244136">
    <property type="component" value="Chromosome"/>
</dbReference>
<feature type="compositionally biased region" description="Basic and acidic residues" evidence="1">
    <location>
        <begin position="365"/>
        <end position="374"/>
    </location>
</feature>
<sequence>MEDDRWPIEERDLSELCLDPLNVRIANPQAGESSIAAYLVAAEDVAVLAVGIARDGYLDNELPVVTFEDGRLMVLEGNRRVTALKLLTGTLAADDPGGVAFSDVGVERVARRYPRELPTSIRVMVAPSREAAQPLLARLHTSNPKKSWLREQQAIFYHAQLDRGRTVDDLRVQFPSADDIPRFIRMGEMRALIRGLDFKDDALKDWILESRLPMTSFEYAYRSPDVLSALGLAFTTDGLLVDSTLTEGQSDAIQYLLARFKDKTLNTRSLEFKAGKKGEAPNAARTAFLDALRGIVNGENPEPPAGDDRDGDQDAPDPVNPGTDAVDGDSSSPPDGAGGSAGDGIGGGDPGTGGSGTGAGSRGPNRGDTRRRLDMNGFAYQGASPGMRRRFEELRQIDVETFANAAYDLLRTVLECSGKVYLRAHAPARLQPGATLTGVLTALKQEFASDSYVRGILNQIDAGGPRSSSAYAGTAQSLNAMNHEPDHFVRPAEVHAAWDRIKPLVIRLLA</sequence>
<name>A0ABY8Q127_9ACTN</name>